<feature type="signal peptide" evidence="4">
    <location>
        <begin position="1"/>
        <end position="22"/>
    </location>
</feature>
<keyword evidence="6" id="KW-0645">Protease</keyword>
<dbReference type="GO" id="GO:0009279">
    <property type="term" value="C:cell outer membrane"/>
    <property type="evidence" value="ECO:0007669"/>
    <property type="project" value="UniProtKB-SubCell"/>
</dbReference>
<keyword evidence="3" id="KW-0998">Cell outer membrane</keyword>
<accession>A0A4V2G4P0</accession>
<feature type="domain" description="TonB-dependent transporter Oar-like beta-barrel" evidence="5">
    <location>
        <begin position="241"/>
        <end position="1223"/>
    </location>
</feature>
<dbReference type="EMBL" id="SHKW01000001">
    <property type="protein sequence ID" value="RZU41726.1"/>
    <property type="molecule type" value="Genomic_DNA"/>
</dbReference>
<keyword evidence="4" id="KW-0732">Signal</keyword>
<feature type="chain" id="PRO_5020713623" evidence="4">
    <location>
        <begin position="23"/>
        <end position="1240"/>
    </location>
</feature>
<evidence type="ECO:0000313" key="6">
    <source>
        <dbReference type="EMBL" id="RZU41726.1"/>
    </source>
</evidence>
<gene>
    <name evidence="6" type="ORF">BDD14_3255</name>
</gene>
<keyword evidence="2" id="KW-0472">Membrane</keyword>
<dbReference type="SUPFAM" id="SSF49464">
    <property type="entry name" value="Carboxypeptidase regulatory domain-like"/>
    <property type="match status" value="1"/>
</dbReference>
<dbReference type="Pfam" id="PF25183">
    <property type="entry name" value="OMP_b-brl_4"/>
    <property type="match status" value="1"/>
</dbReference>
<comment type="subcellular location">
    <subcellularLocation>
        <location evidence="1">Cell outer membrane</location>
    </subcellularLocation>
</comment>
<evidence type="ECO:0000256" key="1">
    <source>
        <dbReference type="ARBA" id="ARBA00004442"/>
    </source>
</evidence>
<evidence type="ECO:0000313" key="7">
    <source>
        <dbReference type="Proteomes" id="UP000292958"/>
    </source>
</evidence>
<dbReference type="Proteomes" id="UP000292958">
    <property type="component" value="Unassembled WGS sequence"/>
</dbReference>
<evidence type="ECO:0000259" key="5">
    <source>
        <dbReference type="Pfam" id="PF25183"/>
    </source>
</evidence>
<evidence type="ECO:0000256" key="4">
    <source>
        <dbReference type="SAM" id="SignalP"/>
    </source>
</evidence>
<dbReference type="InterPro" id="IPR057601">
    <property type="entry name" value="Oar-like_b-barrel"/>
</dbReference>
<evidence type="ECO:0000256" key="2">
    <source>
        <dbReference type="ARBA" id="ARBA00023136"/>
    </source>
</evidence>
<dbReference type="Pfam" id="PF13620">
    <property type="entry name" value="CarboxypepD_reg"/>
    <property type="match status" value="1"/>
</dbReference>
<keyword evidence="6" id="KW-0378">Hydrolase</keyword>
<dbReference type="InterPro" id="IPR008969">
    <property type="entry name" value="CarboxyPept-like_regulatory"/>
</dbReference>
<dbReference type="GO" id="GO:0004180">
    <property type="term" value="F:carboxypeptidase activity"/>
    <property type="evidence" value="ECO:0007669"/>
    <property type="project" value="UniProtKB-KW"/>
</dbReference>
<dbReference type="OrthoDB" id="97893at2"/>
<dbReference type="Gene3D" id="2.60.40.10">
    <property type="entry name" value="Immunoglobulins"/>
    <property type="match status" value="1"/>
</dbReference>
<organism evidence="6 7">
    <name type="scientific">Edaphobacter modestus</name>
    <dbReference type="NCBI Taxonomy" id="388466"/>
    <lineage>
        <taxon>Bacteria</taxon>
        <taxon>Pseudomonadati</taxon>
        <taxon>Acidobacteriota</taxon>
        <taxon>Terriglobia</taxon>
        <taxon>Terriglobales</taxon>
        <taxon>Acidobacteriaceae</taxon>
        <taxon>Edaphobacter</taxon>
    </lineage>
</organism>
<protein>
    <submittedName>
        <fullName evidence="6">Carboxypeptidase family protein</fullName>
    </submittedName>
</protein>
<dbReference type="InterPro" id="IPR013783">
    <property type="entry name" value="Ig-like_fold"/>
</dbReference>
<evidence type="ECO:0000256" key="3">
    <source>
        <dbReference type="ARBA" id="ARBA00023237"/>
    </source>
</evidence>
<dbReference type="InterPro" id="IPR036942">
    <property type="entry name" value="Beta-barrel_TonB_sf"/>
</dbReference>
<dbReference type="SUPFAM" id="SSF56935">
    <property type="entry name" value="Porins"/>
    <property type="match status" value="1"/>
</dbReference>
<keyword evidence="7" id="KW-1185">Reference proteome</keyword>
<keyword evidence="6" id="KW-0121">Carboxypeptidase</keyword>
<proteinExistence type="predicted"/>
<name>A0A4V2G4P0_9BACT</name>
<sequence length="1240" mass="133918">MSRLAKILVLMFVFLSPVLLMAQDIASMTGVVTDSSGAVLPDVSVTLVNTKTTVSYEAKTDQQGIYRFANVAPGPGYKATYNLNGFSTFTAVDLYLQVANTRTQDVVLRVGSASDQIEVSGGSSNVTLNTVDATIGNNFDMKMVNDLPVQLRNSPQVLFNLQPGVAGGAVTGARVDQSTTTLDGLDVNDIAAGQSATTGAGTSNFQIIGGAPVDSIQEFRGVTGGQRANSGSGSGGQFQLVTKSGSNQFHGNLNEYHRDTSTVANDWFLNNAGVPRAALIRNQFGGNIGGPVLKNKLFFFFNFYDQRIAQSQNTSRVVPLDSYRNGNVSYILNGCAATSRQNTIPACIGSLNPTQVKAMDPAGIGFSPVVQQTFNDRYPRANDLTGGDGINTGLFRFTTPTPDNSVNYVGRIDYNLTTHQSVWGRFTINRRNSTQTLVQFPTDPVTHPFVDRSYAYVIGHTWQIGSNKVNSFQYGDNISKYNFPTTFNPVGTNEYTFGAQSAGSLLDGPYSDQSSQNRRVPNPQFSDAFNWTIGSHQLIFGGSFKFPKTNSQLVGDFNTAKIGLGGNVSQLNASLRPSDIRTAGTTGVTTYDSAFALALGRVGEIDSNYNYDNQGNVRAQGSGAVRAYRFYQTELYVGDNWRITPNLTLDYGLRYQFYSVPFEAQGLESVQNMGFDQYFAERMAQSAAGASGDSSVPFFVYQLGGKANHGPNLYSPNYKDFAPHFGFTYSPSWDRQTVFNGGAGIIYDRTVINAVNFVQDQSSYLFQNSASTLYGSGGPVNSLRTDPRLGANLAIPAPPTAPAISKPFTPFVDGGTPFGLATSQFNTAVDPHLKDPYSIMYTFGMQHQFPQSFILKMNYVGRLGRRLIAQADSSQLLDFPDKASGQLMSTAFANTTQELRAGADYTTAKIQPWFEHVVAPGVGVANGYDSNTALLVDTFGSYIQLGDFTDFIQQLASFGLINSNVGMASQFAENTFITNKGSSAYNGVLVTLTKNTSHGLQFDVNYTWSHSVDNTSLIANSIASSLGVGFICDARNLRVCRGNSDFDITHVINGNFVYDLPFGRHRSYGANAPVWLDELIGGWQLSGIPQWRSGLPWATRTSAYVAGYANNAPAIFNGDTAAVSAKLHKTSSGQLQLFGDQAKAQGSFTGPVGFQIGSRNNLRGPSVLTFDAGLGKTFALVPEKLRLQFRADFFNVLNHPVFNTPTAANSDINSSTFGAITSMITAVGPRVGQFSLRLEF</sequence>
<reference evidence="6 7" key="1">
    <citation type="submission" date="2019-02" db="EMBL/GenBank/DDBJ databases">
        <title>Genomic Encyclopedia of Archaeal and Bacterial Type Strains, Phase II (KMG-II): from individual species to whole genera.</title>
        <authorList>
            <person name="Goeker M."/>
        </authorList>
    </citation>
    <scope>NUCLEOTIDE SEQUENCE [LARGE SCALE GENOMIC DNA]</scope>
    <source>
        <strain evidence="6 7">DSM 18101</strain>
    </source>
</reference>
<comment type="caution">
    <text evidence="6">The sequence shown here is derived from an EMBL/GenBank/DDBJ whole genome shotgun (WGS) entry which is preliminary data.</text>
</comment>
<dbReference type="AlphaFoldDB" id="A0A4V2G4P0"/>
<dbReference type="Gene3D" id="2.40.170.20">
    <property type="entry name" value="TonB-dependent receptor, beta-barrel domain"/>
    <property type="match status" value="1"/>
</dbReference>